<evidence type="ECO:0000313" key="6">
    <source>
        <dbReference type="EMBL" id="MCL7035888.1"/>
    </source>
</evidence>
<organism evidence="6 7">
    <name type="scientific">Papaver nudicaule</name>
    <name type="common">Iceland poppy</name>
    <dbReference type="NCBI Taxonomy" id="74823"/>
    <lineage>
        <taxon>Eukaryota</taxon>
        <taxon>Viridiplantae</taxon>
        <taxon>Streptophyta</taxon>
        <taxon>Embryophyta</taxon>
        <taxon>Tracheophyta</taxon>
        <taxon>Spermatophyta</taxon>
        <taxon>Magnoliopsida</taxon>
        <taxon>Ranunculales</taxon>
        <taxon>Papaveraceae</taxon>
        <taxon>Papaveroideae</taxon>
        <taxon>Papaver</taxon>
    </lineage>
</organism>
<evidence type="ECO:0000256" key="2">
    <source>
        <dbReference type="ARBA" id="ARBA00004191"/>
    </source>
</evidence>
<reference evidence="6" key="1">
    <citation type="submission" date="2022-03" db="EMBL/GenBank/DDBJ databases">
        <title>A functionally conserved STORR gene fusion in Papaver species that diverged 16.8 million years ago.</title>
        <authorList>
            <person name="Catania T."/>
        </authorList>
    </citation>
    <scope>NUCLEOTIDE SEQUENCE</scope>
    <source>
        <strain evidence="6">S-191538</strain>
    </source>
</reference>
<feature type="signal peptide" evidence="5">
    <location>
        <begin position="1"/>
        <end position="20"/>
    </location>
</feature>
<keyword evidence="5" id="KW-0732">Signal</keyword>
<dbReference type="GO" id="GO:0009505">
    <property type="term" value="C:plant-type cell wall"/>
    <property type="evidence" value="ECO:0007669"/>
    <property type="project" value="TreeGrafter"/>
</dbReference>
<protein>
    <recommendedName>
        <fullName evidence="5">Pectin acetylesterase</fullName>
        <ecNumber evidence="5">3.1.1.-</ecNumber>
    </recommendedName>
</protein>
<name>A0AA41SKD3_PAPNU</name>
<accession>A0AA41SKD3</accession>
<dbReference type="Proteomes" id="UP001177140">
    <property type="component" value="Unassembled WGS sequence"/>
</dbReference>
<comment type="similarity">
    <text evidence="3 5">Belongs to the pectinacetylesterase family.</text>
</comment>
<comment type="caution">
    <text evidence="6">The sequence shown here is derived from an EMBL/GenBank/DDBJ whole genome shotgun (WGS) entry which is preliminary data.</text>
</comment>
<dbReference type="GO" id="GO:0071555">
    <property type="term" value="P:cell wall organization"/>
    <property type="evidence" value="ECO:0007669"/>
    <property type="project" value="UniProtKB-KW"/>
</dbReference>
<sequence length="416" mass="46577">MKFLWVLGVLVFVMCKWVNGFLELDELNVTEVSYVEEGYHGDVVQPLMVGLTLIPGAAAKGAVCLDGTPPGYHIHHGYGSGANSWLIQLEGGGWCNTVRNCNYRKTSRRGSSKFMEKEIPFVGILSNKAEENPDFFNWNRVKLRYCDGASFSGDSYYKDKNTELQFRGKRIWLAGMEELMHKGMHSAKQALLSGCSAGGLASILHCDEFAEMFPRTTKVKCLSDAGLFLDALDVSRGHTLRNMYGGIVSLQQLAKNLPRTCTSQHPHDPTSCFFPQNLIASIKTPMFILNAAYDAWQLQASLAPPSADPHGYWNECKKNHARCTPAQIQFLQDFRGQMLKAIKNFARPKQNGLFINSCFAHCQSERQDTWFSDNAPVVKNKGIALAVGDWYFDRTGVKEIDCPYPCDKSCHNLVFK</sequence>
<evidence type="ECO:0000256" key="4">
    <source>
        <dbReference type="ARBA" id="ARBA00022512"/>
    </source>
</evidence>
<dbReference type="EC" id="3.1.1.-" evidence="5"/>
<gene>
    <name evidence="6" type="ORF">MKW94_016848</name>
</gene>
<evidence type="ECO:0000313" key="7">
    <source>
        <dbReference type="Proteomes" id="UP001177140"/>
    </source>
</evidence>
<comment type="function">
    <text evidence="1 5">Hydrolyzes acetyl esters in homogalacturonan regions of pectin. In type I primary cell wall, galacturonic acid residues of pectin can be acetylated at the O-2 and O-3 positions. Decreasing the degree of acetylation of pectin gels in vitro alters their physical properties.</text>
</comment>
<dbReference type="PANTHER" id="PTHR21562:SF5">
    <property type="entry name" value="PECTIN ACETYLESTERASE 12"/>
    <property type="match status" value="1"/>
</dbReference>
<keyword evidence="4 5" id="KW-0134">Cell wall</keyword>
<evidence type="ECO:0000256" key="3">
    <source>
        <dbReference type="ARBA" id="ARBA00005784"/>
    </source>
</evidence>
<comment type="subcellular location">
    <subcellularLocation>
        <location evidence="2 5">Secreted</location>
        <location evidence="2 5">Cell wall</location>
    </subcellularLocation>
</comment>
<evidence type="ECO:0000256" key="5">
    <source>
        <dbReference type="RuleBase" id="RU363114"/>
    </source>
</evidence>
<dbReference type="GO" id="GO:0052793">
    <property type="term" value="F:pectin acetylesterase activity"/>
    <property type="evidence" value="ECO:0007669"/>
    <property type="project" value="TreeGrafter"/>
</dbReference>
<keyword evidence="5" id="KW-0961">Cell wall biogenesis/degradation</keyword>
<feature type="chain" id="PRO_5041484182" description="Pectin acetylesterase" evidence="5">
    <location>
        <begin position="21"/>
        <end position="416"/>
    </location>
</feature>
<dbReference type="PANTHER" id="PTHR21562">
    <property type="entry name" value="NOTUM-RELATED"/>
    <property type="match status" value="1"/>
</dbReference>
<keyword evidence="7" id="KW-1185">Reference proteome</keyword>
<keyword evidence="5" id="KW-0378">Hydrolase</keyword>
<dbReference type="AlphaFoldDB" id="A0AA41SKD3"/>
<dbReference type="InterPro" id="IPR004963">
    <property type="entry name" value="PAE/NOTUM"/>
</dbReference>
<proteinExistence type="inferred from homology"/>
<dbReference type="Pfam" id="PF03283">
    <property type="entry name" value="PAE"/>
    <property type="match status" value="1"/>
</dbReference>
<keyword evidence="5" id="KW-0964">Secreted</keyword>
<dbReference type="EMBL" id="JAJJMA010162123">
    <property type="protein sequence ID" value="MCL7035888.1"/>
    <property type="molecule type" value="Genomic_DNA"/>
</dbReference>
<evidence type="ECO:0000256" key="1">
    <source>
        <dbReference type="ARBA" id="ARBA00003534"/>
    </source>
</evidence>